<evidence type="ECO:0000256" key="1">
    <source>
        <dbReference type="SAM" id="Phobius"/>
    </source>
</evidence>
<dbReference type="RefSeq" id="WP_375556483.1">
    <property type="nucleotide sequence ID" value="NZ_JBBVGT010000002.1"/>
</dbReference>
<organism evidence="2 3">
    <name type="scientific">Albibacterium profundi</name>
    <dbReference type="NCBI Taxonomy" id="3134906"/>
    <lineage>
        <taxon>Bacteria</taxon>
        <taxon>Pseudomonadati</taxon>
        <taxon>Bacteroidota</taxon>
        <taxon>Sphingobacteriia</taxon>
        <taxon>Sphingobacteriales</taxon>
        <taxon>Sphingobacteriaceae</taxon>
        <taxon>Albibacterium</taxon>
    </lineage>
</organism>
<sequence length="72" mass="8435">MLQALDFVLTSIHLIIIIFNLSGWIWKRTRRLHLYVILLTAFSWLGLGIWFGIGYCPITDLLYSCRYSVLLC</sequence>
<accession>A0ABV5CBK0</accession>
<keyword evidence="1" id="KW-0472">Membrane</keyword>
<evidence type="ECO:0000313" key="3">
    <source>
        <dbReference type="Proteomes" id="UP001580928"/>
    </source>
</evidence>
<evidence type="ECO:0000313" key="2">
    <source>
        <dbReference type="EMBL" id="MFB5944924.1"/>
    </source>
</evidence>
<comment type="caution">
    <text evidence="2">The sequence shown here is derived from an EMBL/GenBank/DDBJ whole genome shotgun (WGS) entry which is preliminary data.</text>
</comment>
<keyword evidence="3" id="KW-1185">Reference proteome</keyword>
<feature type="transmembrane region" description="Helical" evidence="1">
    <location>
        <begin position="7"/>
        <end position="26"/>
    </location>
</feature>
<dbReference type="Proteomes" id="UP001580928">
    <property type="component" value="Unassembled WGS sequence"/>
</dbReference>
<gene>
    <name evidence="2" type="ORF">WKR92_03680</name>
</gene>
<protein>
    <submittedName>
        <fullName evidence="2">DUF2784 family protein</fullName>
    </submittedName>
</protein>
<feature type="transmembrane region" description="Helical" evidence="1">
    <location>
        <begin position="32"/>
        <end position="56"/>
    </location>
</feature>
<dbReference type="InterPro" id="IPR021218">
    <property type="entry name" value="DUF2784"/>
</dbReference>
<dbReference type="Pfam" id="PF10861">
    <property type="entry name" value="DUF2784"/>
    <property type="match status" value="1"/>
</dbReference>
<keyword evidence="1" id="KW-0812">Transmembrane</keyword>
<proteinExistence type="predicted"/>
<name>A0ABV5CBK0_9SPHI</name>
<dbReference type="EMBL" id="JBBVGT010000002">
    <property type="protein sequence ID" value="MFB5944924.1"/>
    <property type="molecule type" value="Genomic_DNA"/>
</dbReference>
<reference evidence="2 3" key="1">
    <citation type="submission" date="2024-04" db="EMBL/GenBank/DDBJ databases">
        <title>Albibacterium profundi sp. nov., isolated from sediment of the Challenger Deep of Mariana Trench.</title>
        <authorList>
            <person name="Wang Y."/>
        </authorList>
    </citation>
    <scope>NUCLEOTIDE SEQUENCE [LARGE SCALE GENOMIC DNA]</scope>
    <source>
        <strain evidence="2 3">RHL897</strain>
    </source>
</reference>
<keyword evidence="1" id="KW-1133">Transmembrane helix</keyword>